<keyword evidence="2" id="KW-1185">Reference proteome</keyword>
<dbReference type="InterPro" id="IPR032248">
    <property type="entry name" value="DUF4823"/>
</dbReference>
<dbReference type="Proteomes" id="UP000243207">
    <property type="component" value="Chromosome I"/>
</dbReference>
<gene>
    <name evidence="1" type="ORF">SAMN05216421_1364</name>
</gene>
<proteinExistence type="predicted"/>
<dbReference type="AlphaFoldDB" id="A0A1H1RHZ5"/>
<reference evidence="2" key="1">
    <citation type="submission" date="2016-10" db="EMBL/GenBank/DDBJ databases">
        <authorList>
            <person name="Varghese N."/>
            <person name="Submissions S."/>
        </authorList>
    </citation>
    <scope>NUCLEOTIDE SEQUENCE [LARGE SCALE GENOMIC DNA]</scope>
    <source>
        <strain evidence="2">NRRL B-51270</strain>
    </source>
</reference>
<organism evidence="1 2">
    <name type="scientific">Halopseudomonas xinjiangensis</name>
    <dbReference type="NCBI Taxonomy" id="487184"/>
    <lineage>
        <taxon>Bacteria</taxon>
        <taxon>Pseudomonadati</taxon>
        <taxon>Pseudomonadota</taxon>
        <taxon>Gammaproteobacteria</taxon>
        <taxon>Pseudomonadales</taxon>
        <taxon>Pseudomonadaceae</taxon>
        <taxon>Halopseudomonas</taxon>
    </lineage>
</organism>
<dbReference type="Pfam" id="PF16105">
    <property type="entry name" value="DUF4823"/>
    <property type="match status" value="1"/>
</dbReference>
<dbReference type="STRING" id="487184.SAMN05216421_1364"/>
<evidence type="ECO:0000313" key="1">
    <source>
        <dbReference type="EMBL" id="SDS35166.1"/>
    </source>
</evidence>
<protein>
    <recommendedName>
        <fullName evidence="3">DUF4823 domain-containing protein</fullName>
    </recommendedName>
</protein>
<dbReference type="PROSITE" id="PS51257">
    <property type="entry name" value="PROKAR_LIPOPROTEIN"/>
    <property type="match status" value="1"/>
</dbReference>
<sequence>MRWIVLVVSVLMLAGCMKPSDMQKEARYYLGDTGLMDHYQIHRSASRTLQSDSQLYIAQGHFVPVGHPYARPNVVAEEAFAAAVQVFPLVRRAEQPLGLEEALLAARMQRAHYLMYTRFASAREGVSTTEQWERRDSWSDVGIDRAVLQLILIETSTEHVVDFVTIETRGGFLQFYKANAEDLLRPPLEDYTRRLLGR</sequence>
<evidence type="ECO:0008006" key="3">
    <source>
        <dbReference type="Google" id="ProtNLM"/>
    </source>
</evidence>
<name>A0A1H1RHZ5_9GAMM</name>
<dbReference type="EMBL" id="LT629736">
    <property type="protein sequence ID" value="SDS35166.1"/>
    <property type="molecule type" value="Genomic_DNA"/>
</dbReference>
<evidence type="ECO:0000313" key="2">
    <source>
        <dbReference type="Proteomes" id="UP000243207"/>
    </source>
</evidence>
<dbReference type="OrthoDB" id="6965567at2"/>
<accession>A0A1H1RHZ5</accession>
<dbReference type="RefSeq" id="WP_093392470.1">
    <property type="nucleotide sequence ID" value="NZ_LT629736.1"/>
</dbReference>